<evidence type="ECO:0000313" key="2">
    <source>
        <dbReference type="EMBL" id="MBP2371810.1"/>
    </source>
</evidence>
<evidence type="ECO:0000313" key="3">
    <source>
        <dbReference type="Proteomes" id="UP001519295"/>
    </source>
</evidence>
<feature type="compositionally biased region" description="Low complexity" evidence="1">
    <location>
        <begin position="150"/>
        <end position="169"/>
    </location>
</feature>
<organism evidence="2 3">
    <name type="scientific">Pseudonocardia parietis</name>
    <dbReference type="NCBI Taxonomy" id="570936"/>
    <lineage>
        <taxon>Bacteria</taxon>
        <taxon>Bacillati</taxon>
        <taxon>Actinomycetota</taxon>
        <taxon>Actinomycetes</taxon>
        <taxon>Pseudonocardiales</taxon>
        <taxon>Pseudonocardiaceae</taxon>
        <taxon>Pseudonocardia</taxon>
    </lineage>
</organism>
<feature type="compositionally biased region" description="Low complexity" evidence="1">
    <location>
        <begin position="20"/>
        <end position="55"/>
    </location>
</feature>
<feature type="compositionally biased region" description="Basic and acidic residues" evidence="1">
    <location>
        <begin position="1"/>
        <end position="19"/>
    </location>
</feature>
<proteinExistence type="predicted"/>
<keyword evidence="3" id="KW-1185">Reference proteome</keyword>
<gene>
    <name evidence="2" type="ORF">JOF36_007583</name>
</gene>
<sequence>MAGKQRAAEVHADDRETRAEPAGATGGADEAAAPTEAWDVSETGTATSTGEGQAGPSAARRLEGHRWATVDLPFVTAEFRAPQMPSRGDLDAAAHGAWSMLPSGKSMLFLGGLAATAVAGVIEWPVAVAIGVGSALAGRSTGSSGSSQEATTAAGTSDTGTGTAASGPA</sequence>
<name>A0ABS4W6H5_9PSEU</name>
<feature type="region of interest" description="Disordered" evidence="1">
    <location>
        <begin position="1"/>
        <end position="60"/>
    </location>
</feature>
<protein>
    <submittedName>
        <fullName evidence="2">Uncharacterized protein</fullName>
    </submittedName>
</protein>
<accession>A0ABS4W6H5</accession>
<dbReference type="Proteomes" id="UP001519295">
    <property type="component" value="Unassembled WGS sequence"/>
</dbReference>
<reference evidence="2 3" key="1">
    <citation type="submission" date="2021-03" db="EMBL/GenBank/DDBJ databases">
        <title>Sequencing the genomes of 1000 actinobacteria strains.</title>
        <authorList>
            <person name="Klenk H.-P."/>
        </authorList>
    </citation>
    <scope>NUCLEOTIDE SEQUENCE [LARGE SCALE GENOMIC DNA]</scope>
    <source>
        <strain evidence="2 3">DSM 45256</strain>
    </source>
</reference>
<evidence type="ECO:0000256" key="1">
    <source>
        <dbReference type="SAM" id="MobiDB-lite"/>
    </source>
</evidence>
<dbReference type="RefSeq" id="WP_245353242.1">
    <property type="nucleotide sequence ID" value="NZ_JAGINU010000004.1"/>
</dbReference>
<feature type="region of interest" description="Disordered" evidence="1">
    <location>
        <begin position="137"/>
        <end position="169"/>
    </location>
</feature>
<feature type="compositionally biased region" description="Polar residues" evidence="1">
    <location>
        <begin position="140"/>
        <end position="149"/>
    </location>
</feature>
<dbReference type="EMBL" id="JAGINU010000004">
    <property type="protein sequence ID" value="MBP2371810.1"/>
    <property type="molecule type" value="Genomic_DNA"/>
</dbReference>
<comment type="caution">
    <text evidence="2">The sequence shown here is derived from an EMBL/GenBank/DDBJ whole genome shotgun (WGS) entry which is preliminary data.</text>
</comment>